<sequence>MTDTTTDKNNNYLIPIGFIARNDDKENPGDIRFYTDEITLDSSIFIFKTQSRLSFIHIDANVGDNEGSLTLDHLVNEIEYVQVNNQDSRVEVWRCHNIPVGKEAVAKQKESNNRIEKMWGYLEQVAEKLPIIDLKLLNVVETVSMSHSDKEPQLPRISPNQLAKSIVSQKLLNAVSLISDFVSPNLDKKVPDNLVIFENGTWNATLIQEITTPNPLANEMVTVNPNLYSEFIAHFLTVYKGISTTEINNFIDNLFESINLYREYTKIGGNIKKVKVGANENCPCASKQKFKKCHGTPKSSVIRKFYLSY</sequence>
<protein>
    <submittedName>
        <fullName evidence="1">Uncharacterized protein</fullName>
    </submittedName>
</protein>
<reference evidence="1" key="1">
    <citation type="submission" date="2020-01" db="EMBL/GenBank/DDBJ databases">
        <title>Development of genomics and gene disruption for Polysphondylium violaceum indicates a role for the polyketide synthase stlB in stalk morphogenesis.</title>
        <authorList>
            <person name="Narita B."/>
            <person name="Kawabe Y."/>
            <person name="Kin K."/>
            <person name="Saito T."/>
            <person name="Gibbs R."/>
            <person name="Kuspa A."/>
            <person name="Muzny D."/>
            <person name="Queller D."/>
            <person name="Richards S."/>
            <person name="Strassman J."/>
            <person name="Sucgang R."/>
            <person name="Worley K."/>
            <person name="Schaap P."/>
        </authorList>
    </citation>
    <scope>NUCLEOTIDE SEQUENCE</scope>
    <source>
        <strain evidence="1">QSvi11</strain>
    </source>
</reference>
<evidence type="ECO:0000313" key="2">
    <source>
        <dbReference type="Proteomes" id="UP000695562"/>
    </source>
</evidence>
<accession>A0A8J4UUD4</accession>
<dbReference type="OrthoDB" id="16575at2759"/>
<gene>
    <name evidence="1" type="ORF">CYY_003322</name>
</gene>
<comment type="caution">
    <text evidence="1">The sequence shown here is derived from an EMBL/GenBank/DDBJ whole genome shotgun (WGS) entry which is preliminary data.</text>
</comment>
<proteinExistence type="predicted"/>
<dbReference type="Pfam" id="PF02810">
    <property type="entry name" value="SEC-C"/>
    <property type="match status" value="1"/>
</dbReference>
<dbReference type="AlphaFoldDB" id="A0A8J4UUD4"/>
<name>A0A8J4UUD4_9MYCE</name>
<evidence type="ECO:0000313" key="1">
    <source>
        <dbReference type="EMBL" id="KAF2075346.1"/>
    </source>
</evidence>
<keyword evidence="2" id="KW-1185">Reference proteome</keyword>
<dbReference type="Gene3D" id="3.10.450.50">
    <property type="match status" value="1"/>
</dbReference>
<dbReference type="InterPro" id="IPR004027">
    <property type="entry name" value="SEC_C_motif"/>
</dbReference>
<dbReference type="SUPFAM" id="SSF103642">
    <property type="entry name" value="Sec-C motif"/>
    <property type="match status" value="1"/>
</dbReference>
<dbReference type="EMBL" id="AJWJ01000103">
    <property type="protein sequence ID" value="KAF2075346.1"/>
    <property type="molecule type" value="Genomic_DNA"/>
</dbReference>
<organism evidence="1 2">
    <name type="scientific">Polysphondylium violaceum</name>
    <dbReference type="NCBI Taxonomy" id="133409"/>
    <lineage>
        <taxon>Eukaryota</taxon>
        <taxon>Amoebozoa</taxon>
        <taxon>Evosea</taxon>
        <taxon>Eumycetozoa</taxon>
        <taxon>Dictyostelia</taxon>
        <taxon>Dictyosteliales</taxon>
        <taxon>Dictyosteliaceae</taxon>
        <taxon>Polysphondylium</taxon>
    </lineage>
</organism>
<dbReference type="Proteomes" id="UP000695562">
    <property type="component" value="Unassembled WGS sequence"/>
</dbReference>